<dbReference type="Pfam" id="PF01261">
    <property type="entry name" value="AP_endonuc_2"/>
    <property type="match status" value="1"/>
</dbReference>
<dbReference type="EMBL" id="LKHP01000002">
    <property type="protein sequence ID" value="KRQ87619.1"/>
    <property type="molecule type" value="Genomic_DNA"/>
</dbReference>
<dbReference type="SUPFAM" id="SSF51658">
    <property type="entry name" value="Xylose isomerase-like"/>
    <property type="match status" value="1"/>
</dbReference>
<keyword evidence="1 3" id="KW-0413">Isomerase</keyword>
<evidence type="ECO:0000259" key="2">
    <source>
        <dbReference type="Pfam" id="PF01261"/>
    </source>
</evidence>
<gene>
    <name evidence="3" type="ORF">ABG79_00420</name>
</gene>
<accession>A0A0R3JVQ8</accession>
<reference evidence="3 4" key="1">
    <citation type="submission" date="2015-09" db="EMBL/GenBank/DDBJ databases">
        <title>Draft genome sequence of a Caloramator mitchellensis, a moderate thermophile from the Great Artesian Basin of Australia.</title>
        <authorList>
            <person name="Patel B.K."/>
        </authorList>
    </citation>
    <scope>NUCLEOTIDE SEQUENCE [LARGE SCALE GENOMIC DNA]</scope>
    <source>
        <strain evidence="3 4">VF08</strain>
    </source>
</reference>
<dbReference type="PANTHER" id="PTHR43489">
    <property type="entry name" value="ISOMERASE"/>
    <property type="match status" value="1"/>
</dbReference>
<dbReference type="InterPro" id="IPR036237">
    <property type="entry name" value="Xyl_isomerase-like_sf"/>
</dbReference>
<dbReference type="AlphaFoldDB" id="A0A0R3JVQ8"/>
<sequence>MKFAIQSKWLMSDDYNIMFENAKSIGFDAVEITYFDNVFDGKVVDDVKSAMNKTKVPVSALCGGYRNWIGDFDDNKRLEAVDGIKKSLENLASIGAVGLIAPAAYGMATKRLPPYTVARSVEDDKRVLVDSLSRIAETAEKYGMYLLFEPLNRYEDHMINRVEQAVEIIDLVGSKYIRVMADFYHMNIEEADISVTISKYKDYIKYYHLSDSNRHQPGLGHINFKTYLGLINSFGFDGFLSIECALYGEGREPLEKSISYLKSIL</sequence>
<evidence type="ECO:0000256" key="1">
    <source>
        <dbReference type="ARBA" id="ARBA00023235"/>
    </source>
</evidence>
<keyword evidence="4" id="KW-1185">Reference proteome</keyword>
<proteinExistence type="predicted"/>
<dbReference type="RefSeq" id="WP_057976632.1">
    <property type="nucleotide sequence ID" value="NZ_LKHP01000002.1"/>
</dbReference>
<dbReference type="OrthoDB" id="9786584at2"/>
<dbReference type="EC" id="5.3.1.-" evidence="3"/>
<dbReference type="PANTHER" id="PTHR43489:SF7">
    <property type="entry name" value="3-DEHYDRO-D-GULOSIDE 4-EPIMERASE-RELATED"/>
    <property type="match status" value="1"/>
</dbReference>
<feature type="domain" description="Xylose isomerase-like TIM barrel" evidence="2">
    <location>
        <begin position="19"/>
        <end position="263"/>
    </location>
</feature>
<protein>
    <submittedName>
        <fullName evidence="3">D-tagatose 3-epimerase</fullName>
        <ecNumber evidence="3">5.3.1.-</ecNumber>
    </submittedName>
</protein>
<name>A0A0R3JVQ8_CALMK</name>
<dbReference type="InterPro" id="IPR050417">
    <property type="entry name" value="Sugar_Epim/Isomerase"/>
</dbReference>
<dbReference type="Gene3D" id="3.20.20.150">
    <property type="entry name" value="Divalent-metal-dependent TIM barrel enzymes"/>
    <property type="match status" value="1"/>
</dbReference>
<dbReference type="GO" id="GO:0016853">
    <property type="term" value="F:isomerase activity"/>
    <property type="evidence" value="ECO:0007669"/>
    <property type="project" value="UniProtKB-KW"/>
</dbReference>
<dbReference type="Proteomes" id="UP000052015">
    <property type="component" value="Unassembled WGS sequence"/>
</dbReference>
<evidence type="ECO:0000313" key="4">
    <source>
        <dbReference type="Proteomes" id="UP000052015"/>
    </source>
</evidence>
<organism evidence="3 4">
    <name type="scientific">Caloramator mitchellensis</name>
    <dbReference type="NCBI Taxonomy" id="908809"/>
    <lineage>
        <taxon>Bacteria</taxon>
        <taxon>Bacillati</taxon>
        <taxon>Bacillota</taxon>
        <taxon>Clostridia</taxon>
        <taxon>Eubacteriales</taxon>
        <taxon>Clostridiaceae</taxon>
        <taxon>Caloramator</taxon>
    </lineage>
</organism>
<dbReference type="STRING" id="908809.ABG79_00420"/>
<comment type="caution">
    <text evidence="3">The sequence shown here is derived from an EMBL/GenBank/DDBJ whole genome shotgun (WGS) entry which is preliminary data.</text>
</comment>
<evidence type="ECO:0000313" key="3">
    <source>
        <dbReference type="EMBL" id="KRQ87619.1"/>
    </source>
</evidence>
<dbReference type="InterPro" id="IPR013022">
    <property type="entry name" value="Xyl_isomerase-like_TIM-brl"/>
</dbReference>